<evidence type="ECO:0000259" key="8">
    <source>
        <dbReference type="PROSITE" id="PS50880"/>
    </source>
</evidence>
<dbReference type="Gene3D" id="1.10.8.420">
    <property type="entry name" value="RecR Domain 1"/>
    <property type="match status" value="1"/>
</dbReference>
<dbReference type="InterPro" id="IPR000093">
    <property type="entry name" value="DNA_Rcmb_RecR"/>
</dbReference>
<dbReference type="Pfam" id="PF21176">
    <property type="entry name" value="RecR_HhH"/>
    <property type="match status" value="1"/>
</dbReference>
<evidence type="ECO:0000313" key="9">
    <source>
        <dbReference type="EMBL" id="PPE03671.1"/>
    </source>
</evidence>
<dbReference type="PROSITE" id="PS01300">
    <property type="entry name" value="RECR"/>
    <property type="match status" value="1"/>
</dbReference>
<keyword evidence="10" id="KW-1185">Reference proteome</keyword>
<evidence type="ECO:0000256" key="5">
    <source>
        <dbReference type="ARBA" id="ARBA00023172"/>
    </source>
</evidence>
<evidence type="ECO:0000256" key="7">
    <source>
        <dbReference type="HAMAP-Rule" id="MF_00017"/>
    </source>
</evidence>
<feature type="zinc finger region" description="C4-type" evidence="7">
    <location>
        <begin position="56"/>
        <end position="71"/>
    </location>
</feature>
<dbReference type="SUPFAM" id="SSF111304">
    <property type="entry name" value="Recombination protein RecR"/>
    <property type="match status" value="1"/>
</dbReference>
<feature type="domain" description="Toprim" evidence="8">
    <location>
        <begin position="79"/>
        <end position="175"/>
    </location>
</feature>
<comment type="similarity">
    <text evidence="7">Belongs to the RecR family.</text>
</comment>
<dbReference type="PANTHER" id="PTHR30446">
    <property type="entry name" value="RECOMBINATION PROTEIN RECR"/>
    <property type="match status" value="1"/>
</dbReference>
<proteinExistence type="inferred from homology"/>
<accession>A0A2S5R8K9</accession>
<dbReference type="Gene3D" id="6.10.250.240">
    <property type="match status" value="1"/>
</dbReference>
<evidence type="ECO:0000256" key="2">
    <source>
        <dbReference type="ARBA" id="ARBA00022763"/>
    </source>
</evidence>
<dbReference type="RefSeq" id="WP_104206909.1">
    <property type="nucleotide sequence ID" value="NZ_PHHC01000084.1"/>
</dbReference>
<gene>
    <name evidence="7" type="primary">recR</name>
    <name evidence="9" type="ORF">HCUR_00900</name>
</gene>
<reference evidence="9 10" key="1">
    <citation type="submission" date="2017-11" db="EMBL/GenBank/DDBJ databases">
        <title>Comparative genomic analysis of Holospora spp., intranuclear symbionts of paramecia.</title>
        <authorList>
            <person name="Garushyants S.K."/>
            <person name="Beliavskaya A."/>
            <person name="Malko D.B."/>
            <person name="Logacheva M.D."/>
            <person name="Rautian M.S."/>
            <person name="Gelfand M.S."/>
        </authorList>
    </citation>
    <scope>NUCLEOTIDE SEQUENCE [LARGE SCALE GENOMIC DNA]</scope>
    <source>
        <strain evidence="10">02AZ16</strain>
    </source>
</reference>
<dbReference type="Proteomes" id="UP000239425">
    <property type="component" value="Unassembled WGS sequence"/>
</dbReference>
<dbReference type="PANTHER" id="PTHR30446:SF0">
    <property type="entry name" value="RECOMBINATION PROTEIN RECR"/>
    <property type="match status" value="1"/>
</dbReference>
<comment type="caution">
    <text evidence="9">The sequence shown here is derived from an EMBL/GenBank/DDBJ whole genome shotgun (WGS) entry which is preliminary data.</text>
</comment>
<dbReference type="CDD" id="cd01025">
    <property type="entry name" value="TOPRIM_recR"/>
    <property type="match status" value="1"/>
</dbReference>
<dbReference type="GO" id="GO:0006310">
    <property type="term" value="P:DNA recombination"/>
    <property type="evidence" value="ECO:0007669"/>
    <property type="project" value="UniProtKB-UniRule"/>
</dbReference>
<dbReference type="InterPro" id="IPR006171">
    <property type="entry name" value="TOPRIM_dom"/>
</dbReference>
<dbReference type="InterPro" id="IPR034137">
    <property type="entry name" value="TOPRIM_RecR"/>
</dbReference>
<name>A0A2S5R8K9_9PROT</name>
<dbReference type="EMBL" id="PHHC01000084">
    <property type="protein sequence ID" value="PPE03671.1"/>
    <property type="molecule type" value="Genomic_DNA"/>
</dbReference>
<dbReference type="AlphaFoldDB" id="A0A2S5R8K9"/>
<dbReference type="Pfam" id="PF02132">
    <property type="entry name" value="RecR_ZnF"/>
    <property type="match status" value="1"/>
</dbReference>
<dbReference type="PROSITE" id="PS50880">
    <property type="entry name" value="TOPRIM"/>
    <property type="match status" value="1"/>
</dbReference>
<keyword evidence="4 7" id="KW-0862">Zinc</keyword>
<keyword evidence="5 7" id="KW-0233">DNA recombination</keyword>
<dbReference type="Pfam" id="PF13662">
    <property type="entry name" value="Toprim_4"/>
    <property type="match status" value="1"/>
</dbReference>
<evidence type="ECO:0000256" key="1">
    <source>
        <dbReference type="ARBA" id="ARBA00022723"/>
    </source>
</evidence>
<keyword evidence="1 7" id="KW-0479">Metal-binding</keyword>
<sequence>MVGEKLHGLIQLLSKFPGLGPRSARRIALYLLAHRANVLKPFMEHLREVDLRYQHCSVCHYLDEENPCGLCSAKNRDPTVLCVVACMGDVWALERAAFFKGSYHILGGLISLSNGTNPENLNMETLRMRLASGILEVVVALDSTLDGQSTLNYLAQEIFPLYPHVKVSSLARGLPTGGELESLDQATLMSAFWGRREVVTTSTISQKWRDFEQSEHSLS</sequence>
<dbReference type="NCBIfam" id="TIGR00615">
    <property type="entry name" value="recR"/>
    <property type="match status" value="1"/>
</dbReference>
<keyword evidence="2 7" id="KW-0227">DNA damage</keyword>
<dbReference type="InterPro" id="IPR023627">
    <property type="entry name" value="Rcmb_RecR"/>
</dbReference>
<dbReference type="Pfam" id="PF21175">
    <property type="entry name" value="RecR_C"/>
    <property type="match status" value="1"/>
</dbReference>
<dbReference type="GO" id="GO:0006281">
    <property type="term" value="P:DNA repair"/>
    <property type="evidence" value="ECO:0007669"/>
    <property type="project" value="UniProtKB-UniRule"/>
</dbReference>
<dbReference type="HAMAP" id="MF_00017">
    <property type="entry name" value="RecR"/>
    <property type="match status" value="1"/>
</dbReference>
<dbReference type="GO" id="GO:0008270">
    <property type="term" value="F:zinc ion binding"/>
    <property type="evidence" value="ECO:0007669"/>
    <property type="project" value="UniProtKB-KW"/>
</dbReference>
<evidence type="ECO:0000313" key="10">
    <source>
        <dbReference type="Proteomes" id="UP000239425"/>
    </source>
</evidence>
<evidence type="ECO:0000256" key="3">
    <source>
        <dbReference type="ARBA" id="ARBA00022771"/>
    </source>
</evidence>
<protein>
    <recommendedName>
        <fullName evidence="7">Recombination protein RecR</fullName>
    </recommendedName>
</protein>
<comment type="function">
    <text evidence="7">May play a role in DNA repair. It seems to be involved in an RecBC-independent recombinational process of DNA repair. It may act with RecF and RecO.</text>
</comment>
<evidence type="ECO:0000256" key="4">
    <source>
        <dbReference type="ARBA" id="ARBA00022833"/>
    </source>
</evidence>
<dbReference type="InterPro" id="IPR015967">
    <property type="entry name" value="Rcmb_RecR_Znf"/>
</dbReference>
<organism evidence="9 10">
    <name type="scientific">Holospora curviuscula</name>
    <dbReference type="NCBI Taxonomy" id="1082868"/>
    <lineage>
        <taxon>Bacteria</taxon>
        <taxon>Pseudomonadati</taxon>
        <taxon>Pseudomonadota</taxon>
        <taxon>Alphaproteobacteria</taxon>
        <taxon>Holosporales</taxon>
        <taxon>Holosporaceae</taxon>
        <taxon>Holospora</taxon>
    </lineage>
</organism>
<keyword evidence="6 7" id="KW-0234">DNA repair</keyword>
<dbReference type="GO" id="GO:0003677">
    <property type="term" value="F:DNA binding"/>
    <property type="evidence" value="ECO:0007669"/>
    <property type="project" value="UniProtKB-UniRule"/>
</dbReference>
<dbReference type="Gene3D" id="3.40.1360.10">
    <property type="match status" value="1"/>
</dbReference>
<keyword evidence="3 7" id="KW-0863">Zinc-finger</keyword>
<dbReference type="OrthoDB" id="9802672at2"/>
<evidence type="ECO:0000256" key="6">
    <source>
        <dbReference type="ARBA" id="ARBA00023204"/>
    </source>
</evidence>